<keyword evidence="1" id="KW-1133">Transmembrane helix</keyword>
<name>A0A0L7L0S9_OPEBR</name>
<keyword evidence="4" id="KW-1185">Reference proteome</keyword>
<evidence type="ECO:0000256" key="1">
    <source>
        <dbReference type="SAM" id="Phobius"/>
    </source>
</evidence>
<sequence length="253" mass="27710">MKVFVLVLGVLAVVQSNPVSQDENVLKSVIGSLSECVNSDVDLCLKEHALKAADRLSSARKLKIFEGVTLLNNAPRESRSFEALSDLPDVRNQQLTERLWKTSGDLIQGGEIELTYGGEDEDESRAIGDVEEGRGKKKKMKKKLKMLIPLLMIAKAKAVAIAILALVIIAASILKLAILAKVAFIIKIIAIIKALLAAKKHHQEETWEIAPAHGWEAPHHGAEHHVEHGHGWEGGWSRRGNDGNNLAYSAYNN</sequence>
<feature type="chain" id="PRO_5005573027" evidence="2">
    <location>
        <begin position="17"/>
        <end position="253"/>
    </location>
</feature>
<feature type="signal peptide" evidence="2">
    <location>
        <begin position="1"/>
        <end position="16"/>
    </location>
</feature>
<keyword evidence="2" id="KW-0732">Signal</keyword>
<dbReference type="GO" id="GO:0016020">
    <property type="term" value="C:membrane"/>
    <property type="evidence" value="ECO:0007669"/>
    <property type="project" value="TreeGrafter"/>
</dbReference>
<feature type="transmembrane region" description="Helical" evidence="1">
    <location>
        <begin position="146"/>
        <end position="170"/>
    </location>
</feature>
<evidence type="ECO:0000313" key="4">
    <source>
        <dbReference type="Proteomes" id="UP000037510"/>
    </source>
</evidence>
<dbReference type="Proteomes" id="UP000037510">
    <property type="component" value="Unassembled WGS sequence"/>
</dbReference>
<organism evidence="3 4">
    <name type="scientific">Operophtera brumata</name>
    <name type="common">Winter moth</name>
    <name type="synonym">Phalaena brumata</name>
    <dbReference type="NCBI Taxonomy" id="104452"/>
    <lineage>
        <taxon>Eukaryota</taxon>
        <taxon>Metazoa</taxon>
        <taxon>Ecdysozoa</taxon>
        <taxon>Arthropoda</taxon>
        <taxon>Hexapoda</taxon>
        <taxon>Insecta</taxon>
        <taxon>Pterygota</taxon>
        <taxon>Neoptera</taxon>
        <taxon>Endopterygota</taxon>
        <taxon>Lepidoptera</taxon>
        <taxon>Glossata</taxon>
        <taxon>Ditrysia</taxon>
        <taxon>Geometroidea</taxon>
        <taxon>Geometridae</taxon>
        <taxon>Larentiinae</taxon>
        <taxon>Operophtera</taxon>
    </lineage>
</organism>
<dbReference type="EMBL" id="JTDY01003716">
    <property type="protein sequence ID" value="KOB69103.1"/>
    <property type="molecule type" value="Genomic_DNA"/>
</dbReference>
<comment type="caution">
    <text evidence="3">The sequence shown here is derived from an EMBL/GenBank/DDBJ whole genome shotgun (WGS) entry which is preliminary data.</text>
</comment>
<keyword evidence="1" id="KW-0472">Membrane</keyword>
<dbReference type="PANTHER" id="PTHR21879">
    <property type="entry name" value="FI03362P-RELATED-RELATED"/>
    <property type="match status" value="1"/>
</dbReference>
<dbReference type="InterPro" id="IPR012464">
    <property type="entry name" value="DUF1676"/>
</dbReference>
<evidence type="ECO:0000313" key="3">
    <source>
        <dbReference type="EMBL" id="KOB69103.1"/>
    </source>
</evidence>
<accession>A0A0L7L0S9</accession>
<proteinExistence type="predicted"/>
<feature type="transmembrane region" description="Helical" evidence="1">
    <location>
        <begin position="176"/>
        <end position="196"/>
    </location>
</feature>
<dbReference type="AlphaFoldDB" id="A0A0L7L0S9"/>
<protein>
    <submittedName>
        <fullName evidence="3">Osiris 9F</fullName>
    </submittedName>
</protein>
<evidence type="ECO:0000256" key="2">
    <source>
        <dbReference type="SAM" id="SignalP"/>
    </source>
</evidence>
<gene>
    <name evidence="3" type="ORF">OBRU01_17565</name>
</gene>
<keyword evidence="1" id="KW-0812">Transmembrane</keyword>
<reference evidence="3 4" key="1">
    <citation type="journal article" date="2015" name="Genome Biol. Evol.">
        <title>The genome of winter moth (Operophtera brumata) provides a genomic perspective on sexual dimorphism and phenology.</title>
        <authorList>
            <person name="Derks M.F."/>
            <person name="Smit S."/>
            <person name="Salis L."/>
            <person name="Schijlen E."/>
            <person name="Bossers A."/>
            <person name="Mateman C."/>
            <person name="Pijl A.S."/>
            <person name="de Ridder D."/>
            <person name="Groenen M.A."/>
            <person name="Visser M.E."/>
            <person name="Megens H.J."/>
        </authorList>
    </citation>
    <scope>NUCLEOTIDE SEQUENCE [LARGE SCALE GENOMIC DNA]</scope>
    <source>
        <strain evidence="3">WM2013NL</strain>
        <tissue evidence="3">Head and thorax</tissue>
    </source>
</reference>
<dbReference type="STRING" id="104452.A0A0L7L0S9"/>
<dbReference type="Pfam" id="PF07898">
    <property type="entry name" value="DUF1676"/>
    <property type="match status" value="1"/>
</dbReference>
<dbReference type="PANTHER" id="PTHR21879:SF1">
    <property type="entry name" value="FI01546P"/>
    <property type="match status" value="1"/>
</dbReference>